<evidence type="ECO:0000256" key="4">
    <source>
        <dbReference type="ARBA" id="ARBA00022989"/>
    </source>
</evidence>
<feature type="transmembrane region" description="Helical" evidence="7">
    <location>
        <begin position="69"/>
        <end position="93"/>
    </location>
</feature>
<evidence type="ECO:0000313" key="10">
    <source>
        <dbReference type="Proteomes" id="UP000515804"/>
    </source>
</evidence>
<dbReference type="KEGG" id="tcn:H9L16_11225"/>
<accession>A0A7G9SN18</accession>
<keyword evidence="2" id="KW-1003">Cell membrane</keyword>
<evidence type="ECO:0000256" key="1">
    <source>
        <dbReference type="ARBA" id="ARBA00004651"/>
    </source>
</evidence>
<evidence type="ECO:0000256" key="3">
    <source>
        <dbReference type="ARBA" id="ARBA00022692"/>
    </source>
</evidence>
<feature type="domain" description="Polysaccharide chain length determinant N-terminal" evidence="8">
    <location>
        <begin position="53"/>
        <end position="145"/>
    </location>
</feature>
<dbReference type="Proteomes" id="UP000515804">
    <property type="component" value="Chromosome"/>
</dbReference>
<proteinExistence type="predicted"/>
<keyword evidence="3 7" id="KW-0812">Transmembrane</keyword>
<evidence type="ECO:0000256" key="6">
    <source>
        <dbReference type="SAM" id="MobiDB-lite"/>
    </source>
</evidence>
<organism evidence="9 10">
    <name type="scientific">Thermomonas carbonis</name>
    <dbReference type="NCBI Taxonomy" id="1463158"/>
    <lineage>
        <taxon>Bacteria</taxon>
        <taxon>Pseudomonadati</taxon>
        <taxon>Pseudomonadota</taxon>
        <taxon>Gammaproteobacteria</taxon>
        <taxon>Lysobacterales</taxon>
        <taxon>Lysobacteraceae</taxon>
        <taxon>Thermomonas</taxon>
    </lineage>
</organism>
<evidence type="ECO:0000256" key="7">
    <source>
        <dbReference type="SAM" id="Phobius"/>
    </source>
</evidence>
<dbReference type="RefSeq" id="WP_187551766.1">
    <property type="nucleotide sequence ID" value="NZ_CP060719.1"/>
</dbReference>
<dbReference type="PANTHER" id="PTHR32309:SF13">
    <property type="entry name" value="FERRIC ENTEROBACTIN TRANSPORT PROTEIN FEPE"/>
    <property type="match status" value="1"/>
</dbReference>
<evidence type="ECO:0000256" key="5">
    <source>
        <dbReference type="ARBA" id="ARBA00023136"/>
    </source>
</evidence>
<evidence type="ECO:0000256" key="2">
    <source>
        <dbReference type="ARBA" id="ARBA00022475"/>
    </source>
</evidence>
<keyword evidence="10" id="KW-1185">Reference proteome</keyword>
<dbReference type="GO" id="GO:0005886">
    <property type="term" value="C:plasma membrane"/>
    <property type="evidence" value="ECO:0007669"/>
    <property type="project" value="UniProtKB-SubCell"/>
</dbReference>
<feature type="region of interest" description="Disordered" evidence="6">
    <location>
        <begin position="1"/>
        <end position="24"/>
    </location>
</feature>
<keyword evidence="4 7" id="KW-1133">Transmembrane helix</keyword>
<comment type="subcellular location">
    <subcellularLocation>
        <location evidence="1">Cell membrane</location>
        <topology evidence="1">Multi-pass membrane protein</topology>
    </subcellularLocation>
</comment>
<reference evidence="9 10" key="1">
    <citation type="submission" date="2020-08" db="EMBL/GenBank/DDBJ databases">
        <title>Genome sequence of Thermomonas carbonis KCTC 42013T.</title>
        <authorList>
            <person name="Hyun D.-W."/>
            <person name="Bae J.-W."/>
        </authorList>
    </citation>
    <scope>NUCLEOTIDE SEQUENCE [LARGE SCALE GENOMIC DNA]</scope>
    <source>
        <strain evidence="9 10">KCTC 42013</strain>
    </source>
</reference>
<sequence>MTDEHLPADPADSNDRLPARQDPDLKRALLRSDGRGGAIGLGLVDERDEDDSDEIDLRKYWLVLLKHRWLVLSIVAAITALALLSTLMTTPIYRASALVQVDRATASVVQTQEAQQLGGYWNDEYLQTQLELLKSRSLADRVAASLNLDKSALVRLENPGWLARVKGMVGSPPKAAREQGSVATTPAEAAQLSKELSGAISGGLSVARVPEASLVWISYDSPSPDFSVRVVNAIAEGFAESNLDRRSSATTNAKMFLEEQLKLTKGKLEESERKLIEYARTQGLVITDEKGRTLAAQNLTQLSAALATAQQERIRAESRWRQSATSTEMLTASAVGPLQQQRAVLMGNISRNWGCSSRIIRRCSS</sequence>
<gene>
    <name evidence="9" type="ORF">H9L16_11225</name>
</gene>
<keyword evidence="5 7" id="KW-0472">Membrane</keyword>
<dbReference type="GO" id="GO:0004713">
    <property type="term" value="F:protein tyrosine kinase activity"/>
    <property type="evidence" value="ECO:0007669"/>
    <property type="project" value="TreeGrafter"/>
</dbReference>
<evidence type="ECO:0000259" key="8">
    <source>
        <dbReference type="Pfam" id="PF02706"/>
    </source>
</evidence>
<protein>
    <recommendedName>
        <fullName evidence="8">Polysaccharide chain length determinant N-terminal domain-containing protein</fullName>
    </recommendedName>
</protein>
<name>A0A7G9SN18_9GAMM</name>
<dbReference type="EMBL" id="CP060719">
    <property type="protein sequence ID" value="QNN69243.1"/>
    <property type="molecule type" value="Genomic_DNA"/>
</dbReference>
<dbReference type="InterPro" id="IPR050445">
    <property type="entry name" value="Bact_polysacc_biosynth/exp"/>
</dbReference>
<evidence type="ECO:0000313" key="9">
    <source>
        <dbReference type="EMBL" id="QNN69243.1"/>
    </source>
</evidence>
<dbReference type="InterPro" id="IPR003856">
    <property type="entry name" value="LPS_length_determ_N"/>
</dbReference>
<dbReference type="PANTHER" id="PTHR32309">
    <property type="entry name" value="TYROSINE-PROTEIN KINASE"/>
    <property type="match status" value="1"/>
</dbReference>
<dbReference type="AlphaFoldDB" id="A0A7G9SN18"/>
<dbReference type="Pfam" id="PF02706">
    <property type="entry name" value="Wzz"/>
    <property type="match status" value="1"/>
</dbReference>